<dbReference type="HOGENOM" id="CLU_1897011_0_0_1"/>
<comment type="caution">
    <text evidence="2">The sequence shown here is derived from an EMBL/GenBank/DDBJ whole genome shotgun (WGS) entry which is preliminary data.</text>
</comment>
<protein>
    <submittedName>
        <fullName evidence="2">Uncharacterized protein</fullName>
    </submittedName>
</protein>
<gene>
    <name evidence="2" type="ORF">PIIN_10475</name>
</gene>
<organism evidence="2 3">
    <name type="scientific">Serendipita indica (strain DSM 11827)</name>
    <name type="common">Root endophyte fungus</name>
    <name type="synonym">Piriformospora indica</name>
    <dbReference type="NCBI Taxonomy" id="1109443"/>
    <lineage>
        <taxon>Eukaryota</taxon>
        <taxon>Fungi</taxon>
        <taxon>Dikarya</taxon>
        <taxon>Basidiomycota</taxon>
        <taxon>Agaricomycotina</taxon>
        <taxon>Agaricomycetes</taxon>
        <taxon>Sebacinales</taxon>
        <taxon>Serendipitaceae</taxon>
        <taxon>Serendipita</taxon>
    </lineage>
</organism>
<evidence type="ECO:0000313" key="3">
    <source>
        <dbReference type="Proteomes" id="UP000007148"/>
    </source>
</evidence>
<evidence type="ECO:0000313" key="2">
    <source>
        <dbReference type="EMBL" id="CCA76482.1"/>
    </source>
</evidence>
<dbReference type="Proteomes" id="UP000007148">
    <property type="component" value="Unassembled WGS sequence"/>
</dbReference>
<dbReference type="EMBL" id="CAFZ01000781">
    <property type="protein sequence ID" value="CCA76482.1"/>
    <property type="molecule type" value="Genomic_DNA"/>
</dbReference>
<keyword evidence="3" id="KW-1185">Reference proteome</keyword>
<sequence length="134" mass="15301">MGRRSASKAPSHFLDQRSPFDGKDYIDEFIDNYEPSQRQDPPHDGSLRQESQGLAPSPPQLDTDNDSLDTSAEAANIRLNTGRRALRRIWHATRRTARLVLAPLAATRPNQANVNEPAHPRLFRRVLRTLRIRR</sequence>
<dbReference type="AlphaFoldDB" id="G4TYT9"/>
<dbReference type="InParanoid" id="G4TYT9"/>
<feature type="region of interest" description="Disordered" evidence="1">
    <location>
        <begin position="1"/>
        <end position="67"/>
    </location>
</feature>
<accession>G4TYT9</accession>
<feature type="compositionally biased region" description="Basic and acidic residues" evidence="1">
    <location>
        <begin position="14"/>
        <end position="26"/>
    </location>
</feature>
<evidence type="ECO:0000256" key="1">
    <source>
        <dbReference type="SAM" id="MobiDB-lite"/>
    </source>
</evidence>
<proteinExistence type="predicted"/>
<reference evidence="2 3" key="1">
    <citation type="journal article" date="2011" name="PLoS Pathog.">
        <title>Endophytic Life Strategies Decoded by Genome and Transcriptome Analyses of the Mutualistic Root Symbiont Piriformospora indica.</title>
        <authorList>
            <person name="Zuccaro A."/>
            <person name="Lahrmann U."/>
            <person name="Guldener U."/>
            <person name="Langen G."/>
            <person name="Pfiffi S."/>
            <person name="Biedenkopf D."/>
            <person name="Wong P."/>
            <person name="Samans B."/>
            <person name="Grimm C."/>
            <person name="Basiewicz M."/>
            <person name="Murat C."/>
            <person name="Martin F."/>
            <person name="Kogel K.H."/>
        </authorList>
    </citation>
    <scope>NUCLEOTIDE SEQUENCE [LARGE SCALE GENOMIC DNA]</scope>
    <source>
        <strain evidence="2 3">DSM 11827</strain>
    </source>
</reference>
<name>G4TYT9_SERID</name>